<comment type="function">
    <text evidence="7">May play a role in fatty acid biosynthesis and insulin sensitivity.</text>
</comment>
<keyword evidence="14" id="KW-0645">Protease</keyword>
<keyword evidence="5" id="KW-0443">Lipid metabolism</keyword>
<keyword evidence="14" id="KW-0121">Carboxypeptidase</keyword>
<proteinExistence type="inferred from homology"/>
<feature type="region of interest" description="Disordered" evidence="11">
    <location>
        <begin position="571"/>
        <end position="593"/>
    </location>
</feature>
<evidence type="ECO:0000256" key="1">
    <source>
        <dbReference type="ARBA" id="ARBA00004173"/>
    </source>
</evidence>
<evidence type="ECO:0000259" key="13">
    <source>
        <dbReference type="PROSITE" id="PS52035"/>
    </source>
</evidence>
<dbReference type="SUPFAM" id="SSF53187">
    <property type="entry name" value="Zn-dependent exopeptidases"/>
    <property type="match status" value="1"/>
</dbReference>
<dbReference type="SUPFAM" id="SSF52096">
    <property type="entry name" value="ClpP/crotonase"/>
    <property type="match status" value="1"/>
</dbReference>
<evidence type="ECO:0000256" key="5">
    <source>
        <dbReference type="ARBA" id="ARBA00023098"/>
    </source>
</evidence>
<dbReference type="InterPro" id="IPR014748">
    <property type="entry name" value="Enoyl-CoA_hydra_C"/>
</dbReference>
<evidence type="ECO:0000313" key="15">
    <source>
        <dbReference type="Proteomes" id="UP001408356"/>
    </source>
</evidence>
<dbReference type="InterPro" id="IPR018376">
    <property type="entry name" value="Enoyl-CoA_hyd/isom_CS"/>
</dbReference>
<evidence type="ECO:0000256" key="3">
    <source>
        <dbReference type="ARBA" id="ARBA00022832"/>
    </source>
</evidence>
<dbReference type="Pfam" id="PF00378">
    <property type="entry name" value="ECH_1"/>
    <property type="match status" value="1"/>
</dbReference>
<sequence>MSPPTVTTLVWLAISTLGGAIRYGHNHVAVSRDSDLVAANFPDVDIKLSSPAFESPETLPSDFAEGLAGPTDDVTLDQFIQSIARRNEWMNYHLAEFTSEEGRAFPYLYLSSFPETPSQPASPPKLKVWLQGGVHGNEPAGDQTLLALIGKLDGNQTWALSLLEKMEIMIWPRYNPDGVAYFQRALATNLDPNRDHTKLNSQQSREIKKLFSSFSPHIAVDMHEFTPRNFGKYRHGMDALVAAGKNLNTHPSIRNISEELFASNVGRALGENGFRWEPYFTGSLNNATGEIELTEAESDAKSGRNNYAMSQCIAILCEVRGIGLADQHFQRRVATALTMVSSILQTAHDHASYVHETVGIAIQDFIESEEDIVISDYSETVDRTVTFIDTTNGEVVQAPARWKSTSPTFANLTKSRPEAYIIPRAWSDLATRLQDSGVEVQTLDNGYDGLVEALMIKSASIADYYYEGGIKVTVETEPVERNISLPKGSFLISTRQKNAALAFATLEPEGIDSYLPPKAAYLTLSNPSSRNALSLSVLHDLRSQLHRYNTSPADGKLYILPPFNPNILPDLEAASQPRSCPQSQSTPTPDSSAVSKYGWLLNTTHWNHHRQTLPSVLVLRSSSGPVFSSGHDLRELSRLSHAEIKETFALCAEVMTLIRRSPAPVIGVVHGVATAAGAQLALTTDLPIAYAGTRFQLPGQRIGVPCTSPATAVSRRVGGALAYRMSALAEGMRADELPGNPVEVVPDGDEEALEGRVVEMVLRLSSETSGMAQALGKWAFWTQLEAHRWRENNDLHEREEADGYEKALRWAGRMMALHARTEDGREGMAGFVWKRAPLWAT</sequence>
<dbReference type="Gene3D" id="1.10.12.10">
    <property type="entry name" value="Lyase 2-enoyl-coa Hydratase, Chain A, domain 2"/>
    <property type="match status" value="1"/>
</dbReference>
<evidence type="ECO:0000313" key="14">
    <source>
        <dbReference type="EMBL" id="KAK9414246.1"/>
    </source>
</evidence>
<reference evidence="14 15" key="1">
    <citation type="journal article" date="2024" name="J. Plant Pathol.">
        <title>Sequence and assembly of the genome of Seiridium unicorne, isolate CBS 538.82, causal agent of cypress canker disease.</title>
        <authorList>
            <person name="Scali E."/>
            <person name="Rocca G.D."/>
            <person name="Danti R."/>
            <person name="Garbelotto M."/>
            <person name="Barberini S."/>
            <person name="Baroncelli R."/>
            <person name="Emiliani G."/>
        </authorList>
    </citation>
    <scope>NUCLEOTIDE SEQUENCE [LARGE SCALE GENOMIC DNA]</scope>
    <source>
        <strain evidence="14 15">BM-138-508</strain>
    </source>
</reference>
<dbReference type="Pfam" id="PF00246">
    <property type="entry name" value="Peptidase_M14"/>
    <property type="match status" value="1"/>
</dbReference>
<comment type="similarity">
    <text evidence="10">Belongs to the enoyl-CoA hydratase/isomerase family.</text>
</comment>
<dbReference type="InterPro" id="IPR029045">
    <property type="entry name" value="ClpP/crotonase-like_dom_sf"/>
</dbReference>
<dbReference type="PANTHER" id="PTHR43602:SF1">
    <property type="entry name" value="ENOYL-COA HYDRATASE DOMAIN-CONTAINING PROTEIN 3, MITOCHONDRIAL"/>
    <property type="match status" value="1"/>
</dbReference>
<accession>A0ABR2UIG0</accession>
<dbReference type="PROSITE" id="PS00166">
    <property type="entry name" value="ENOYL_COA_HYDRATASE"/>
    <property type="match status" value="1"/>
</dbReference>
<keyword evidence="15" id="KW-1185">Reference proteome</keyword>
<dbReference type="CDD" id="cd06242">
    <property type="entry name" value="M14-like"/>
    <property type="match status" value="1"/>
</dbReference>
<evidence type="ECO:0000256" key="4">
    <source>
        <dbReference type="ARBA" id="ARBA00022946"/>
    </source>
</evidence>
<dbReference type="CDD" id="cd06558">
    <property type="entry name" value="crotonase-like"/>
    <property type="match status" value="1"/>
</dbReference>
<evidence type="ECO:0000256" key="9">
    <source>
        <dbReference type="PROSITE-ProRule" id="PRU01379"/>
    </source>
</evidence>
<protein>
    <recommendedName>
        <fullName evidence="8">Enoyl-CoA hydratase domain-containing protein 3, mitochondrial</fullName>
    </recommendedName>
</protein>
<dbReference type="Gene3D" id="3.90.226.10">
    <property type="entry name" value="2-enoyl-CoA Hydratase, Chain A, domain 1"/>
    <property type="match status" value="1"/>
</dbReference>
<dbReference type="Gene3D" id="3.40.630.10">
    <property type="entry name" value="Zn peptidases"/>
    <property type="match status" value="1"/>
</dbReference>
<feature type="chain" id="PRO_5046348480" description="Enoyl-CoA hydratase domain-containing protein 3, mitochondrial" evidence="12">
    <location>
        <begin position="21"/>
        <end position="841"/>
    </location>
</feature>
<evidence type="ECO:0000256" key="2">
    <source>
        <dbReference type="ARBA" id="ARBA00005988"/>
    </source>
</evidence>
<keyword evidence="4" id="KW-0809">Transit peptide</keyword>
<dbReference type="GO" id="GO:0004180">
    <property type="term" value="F:carboxypeptidase activity"/>
    <property type="evidence" value="ECO:0007669"/>
    <property type="project" value="UniProtKB-KW"/>
</dbReference>
<organism evidence="14 15">
    <name type="scientific">Seiridium unicorne</name>
    <dbReference type="NCBI Taxonomy" id="138068"/>
    <lineage>
        <taxon>Eukaryota</taxon>
        <taxon>Fungi</taxon>
        <taxon>Dikarya</taxon>
        <taxon>Ascomycota</taxon>
        <taxon>Pezizomycotina</taxon>
        <taxon>Sordariomycetes</taxon>
        <taxon>Xylariomycetidae</taxon>
        <taxon>Amphisphaeriales</taxon>
        <taxon>Sporocadaceae</taxon>
        <taxon>Seiridium</taxon>
    </lineage>
</organism>
<feature type="active site" description="Proton donor/acceptor" evidence="9">
    <location>
        <position position="318"/>
    </location>
</feature>
<evidence type="ECO:0000256" key="11">
    <source>
        <dbReference type="SAM" id="MobiDB-lite"/>
    </source>
</evidence>
<keyword evidence="14" id="KW-0378">Hydrolase</keyword>
<evidence type="ECO:0000256" key="6">
    <source>
        <dbReference type="ARBA" id="ARBA00023128"/>
    </source>
</evidence>
<evidence type="ECO:0000256" key="8">
    <source>
        <dbReference type="ARBA" id="ARBA00040545"/>
    </source>
</evidence>
<dbReference type="InterPro" id="IPR001753">
    <property type="entry name" value="Enoyl-CoA_hydra/iso"/>
</dbReference>
<dbReference type="InterPro" id="IPR052377">
    <property type="entry name" value="Mitochondrial_ECH-domain"/>
</dbReference>
<feature type="domain" description="Peptidase M14" evidence="13">
    <location>
        <begin position="69"/>
        <end position="347"/>
    </location>
</feature>
<evidence type="ECO:0000256" key="12">
    <source>
        <dbReference type="SAM" id="SignalP"/>
    </source>
</evidence>
<dbReference type="PROSITE" id="PS52035">
    <property type="entry name" value="PEPTIDASE_M14"/>
    <property type="match status" value="1"/>
</dbReference>
<name>A0ABR2UIG0_9PEZI</name>
<feature type="compositionally biased region" description="Low complexity" evidence="11">
    <location>
        <begin position="575"/>
        <end position="592"/>
    </location>
</feature>
<comment type="similarity">
    <text evidence="2 9">Belongs to the peptidase M14 family.</text>
</comment>
<dbReference type="EMBL" id="JARVKF010000429">
    <property type="protein sequence ID" value="KAK9414246.1"/>
    <property type="molecule type" value="Genomic_DNA"/>
</dbReference>
<keyword evidence="3" id="KW-0276">Fatty acid metabolism</keyword>
<keyword evidence="12" id="KW-0732">Signal</keyword>
<evidence type="ECO:0000256" key="10">
    <source>
        <dbReference type="RuleBase" id="RU003707"/>
    </source>
</evidence>
<dbReference type="InterPro" id="IPR000834">
    <property type="entry name" value="Peptidase_M14"/>
</dbReference>
<feature type="signal peptide" evidence="12">
    <location>
        <begin position="1"/>
        <end position="20"/>
    </location>
</feature>
<keyword evidence="6" id="KW-0496">Mitochondrion</keyword>
<dbReference type="Proteomes" id="UP001408356">
    <property type="component" value="Unassembled WGS sequence"/>
</dbReference>
<gene>
    <name evidence="14" type="ORF">SUNI508_02345</name>
</gene>
<dbReference type="PANTHER" id="PTHR43602">
    <property type="match status" value="1"/>
</dbReference>
<comment type="caution">
    <text evidence="14">The sequence shown here is derived from an EMBL/GenBank/DDBJ whole genome shotgun (WGS) entry which is preliminary data.</text>
</comment>
<evidence type="ECO:0000256" key="7">
    <source>
        <dbReference type="ARBA" id="ARBA00037410"/>
    </source>
</evidence>
<comment type="subcellular location">
    <subcellularLocation>
        <location evidence="1">Mitochondrion</location>
    </subcellularLocation>
</comment>